<dbReference type="SUPFAM" id="SSF50494">
    <property type="entry name" value="Trypsin-like serine proteases"/>
    <property type="match status" value="1"/>
</dbReference>
<evidence type="ECO:0000313" key="1">
    <source>
        <dbReference type="EMBL" id="KAB7500572.1"/>
    </source>
</evidence>
<name>A0A5N5T2L4_9CRUS</name>
<evidence type="ECO:0008006" key="3">
    <source>
        <dbReference type="Google" id="ProtNLM"/>
    </source>
</evidence>
<dbReference type="Proteomes" id="UP000326759">
    <property type="component" value="Unassembled WGS sequence"/>
</dbReference>
<dbReference type="InterPro" id="IPR043504">
    <property type="entry name" value="Peptidase_S1_PA_chymotrypsin"/>
</dbReference>
<dbReference type="InterPro" id="IPR051333">
    <property type="entry name" value="CLIP_Serine_Protease"/>
</dbReference>
<dbReference type="AlphaFoldDB" id="A0A5N5T2L4"/>
<comment type="caution">
    <text evidence="1">The sequence shown here is derived from an EMBL/GenBank/DDBJ whole genome shotgun (WGS) entry which is preliminary data.</text>
</comment>
<reference evidence="1 2" key="1">
    <citation type="journal article" date="2019" name="PLoS Biol.">
        <title>Sex chromosomes control vertical transmission of feminizing Wolbachia symbionts in an isopod.</title>
        <authorList>
            <person name="Becking T."/>
            <person name="Chebbi M.A."/>
            <person name="Giraud I."/>
            <person name="Moumen B."/>
            <person name="Laverre T."/>
            <person name="Caubet Y."/>
            <person name="Peccoud J."/>
            <person name="Gilbert C."/>
            <person name="Cordaux R."/>
        </authorList>
    </citation>
    <scope>NUCLEOTIDE SEQUENCE [LARGE SCALE GENOMIC DNA]</scope>
    <source>
        <strain evidence="1">ANa2</strain>
        <tissue evidence="1">Whole body excluding digestive tract and cuticle</tissue>
    </source>
</reference>
<dbReference type="InterPro" id="IPR009003">
    <property type="entry name" value="Peptidase_S1_PA"/>
</dbReference>
<organism evidence="1 2">
    <name type="scientific">Armadillidium nasatum</name>
    <dbReference type="NCBI Taxonomy" id="96803"/>
    <lineage>
        <taxon>Eukaryota</taxon>
        <taxon>Metazoa</taxon>
        <taxon>Ecdysozoa</taxon>
        <taxon>Arthropoda</taxon>
        <taxon>Crustacea</taxon>
        <taxon>Multicrustacea</taxon>
        <taxon>Malacostraca</taxon>
        <taxon>Eumalacostraca</taxon>
        <taxon>Peracarida</taxon>
        <taxon>Isopoda</taxon>
        <taxon>Oniscidea</taxon>
        <taxon>Crinocheta</taxon>
        <taxon>Armadillidiidae</taxon>
        <taxon>Armadillidium</taxon>
    </lineage>
</organism>
<proteinExistence type="predicted"/>
<keyword evidence="2" id="KW-1185">Reference proteome</keyword>
<protein>
    <recommendedName>
        <fullName evidence="3">Peptidase S1 domain-containing protein</fullName>
    </recommendedName>
</protein>
<dbReference type="PANTHER" id="PTHR24260">
    <property type="match status" value="1"/>
</dbReference>
<gene>
    <name evidence="1" type="ORF">Anas_07115</name>
</gene>
<evidence type="ECO:0000313" key="2">
    <source>
        <dbReference type="Proteomes" id="UP000326759"/>
    </source>
</evidence>
<dbReference type="EMBL" id="SEYY01013599">
    <property type="protein sequence ID" value="KAB7500572.1"/>
    <property type="molecule type" value="Genomic_DNA"/>
</dbReference>
<sequence length="104" mass="12118">MRSIERFSLRETSVQIWNQSKCKEALKWRNIEVTDKICASVKEGEYICSFHEVRFLVAQISPLPHWHVVGINSFSTPFCDRSGNPIVFFKVDKSLDWINSNIDI</sequence>
<accession>A0A5N5T2L4</accession>
<dbReference type="Gene3D" id="2.40.10.10">
    <property type="entry name" value="Trypsin-like serine proteases"/>
    <property type="match status" value="1"/>
</dbReference>
<dbReference type="PANTHER" id="PTHR24260:SF136">
    <property type="entry name" value="GH08193P-RELATED"/>
    <property type="match status" value="1"/>
</dbReference>